<evidence type="ECO:0000313" key="3">
    <source>
        <dbReference type="EMBL" id="ACV81557.1"/>
    </source>
</evidence>
<dbReference type="Proteomes" id="UP000002218">
    <property type="component" value="Chromosome"/>
</dbReference>
<feature type="transmembrane region" description="Helical" evidence="2">
    <location>
        <begin position="52"/>
        <end position="73"/>
    </location>
</feature>
<name>C8XD67_NAKMY</name>
<dbReference type="KEGG" id="nml:Namu_5291"/>
<evidence type="ECO:0000256" key="2">
    <source>
        <dbReference type="SAM" id="Phobius"/>
    </source>
</evidence>
<evidence type="ECO:0008006" key="5">
    <source>
        <dbReference type="Google" id="ProtNLM"/>
    </source>
</evidence>
<reference evidence="3 4" key="2">
    <citation type="journal article" date="2010" name="Stand. Genomic Sci.">
        <title>Complete genome sequence of Nakamurella multipartita type strain (Y-104).</title>
        <authorList>
            <person name="Tice H."/>
            <person name="Mayilraj S."/>
            <person name="Sims D."/>
            <person name="Lapidus A."/>
            <person name="Nolan M."/>
            <person name="Lucas S."/>
            <person name="Glavina Del Rio T."/>
            <person name="Copeland A."/>
            <person name="Cheng J.F."/>
            <person name="Meincke L."/>
            <person name="Bruce D."/>
            <person name="Goodwin L."/>
            <person name="Pitluck S."/>
            <person name="Ivanova N."/>
            <person name="Mavromatis K."/>
            <person name="Ovchinnikova G."/>
            <person name="Pati A."/>
            <person name="Chen A."/>
            <person name="Palaniappan K."/>
            <person name="Land M."/>
            <person name="Hauser L."/>
            <person name="Chang Y.J."/>
            <person name="Jeffries C.D."/>
            <person name="Detter J.C."/>
            <person name="Brettin T."/>
            <person name="Rohde M."/>
            <person name="Goker M."/>
            <person name="Bristow J."/>
            <person name="Eisen J.A."/>
            <person name="Markowitz V."/>
            <person name="Hugenholtz P."/>
            <person name="Kyrpides N.C."/>
            <person name="Klenk H.P."/>
            <person name="Chen F."/>
        </authorList>
    </citation>
    <scope>NUCLEOTIDE SEQUENCE [LARGE SCALE GENOMIC DNA]</scope>
    <source>
        <strain evidence="4">ATCC 700099 / DSM 44233 / CIP 104796 / JCM 9543 / NBRC 105858 / Y-104</strain>
    </source>
</reference>
<evidence type="ECO:0000313" key="4">
    <source>
        <dbReference type="Proteomes" id="UP000002218"/>
    </source>
</evidence>
<evidence type="ECO:0000256" key="1">
    <source>
        <dbReference type="SAM" id="MobiDB-lite"/>
    </source>
</evidence>
<dbReference type="HOGENOM" id="CLU_094600_1_0_11"/>
<feature type="transmembrane region" description="Helical" evidence="2">
    <location>
        <begin position="183"/>
        <end position="201"/>
    </location>
</feature>
<dbReference type="Pfam" id="PF06197">
    <property type="entry name" value="DUF998"/>
    <property type="match status" value="1"/>
</dbReference>
<keyword evidence="4" id="KW-1185">Reference proteome</keyword>
<feature type="transmembrane region" description="Helical" evidence="2">
    <location>
        <begin position="12"/>
        <end position="32"/>
    </location>
</feature>
<proteinExistence type="predicted"/>
<dbReference type="eggNOG" id="COG3371">
    <property type="taxonomic scope" value="Bacteria"/>
</dbReference>
<gene>
    <name evidence="3" type="ordered locus">Namu_5291</name>
</gene>
<dbReference type="EMBL" id="CP001737">
    <property type="protein sequence ID" value="ACV81557.1"/>
    <property type="molecule type" value="Genomic_DNA"/>
</dbReference>
<keyword evidence="2" id="KW-0472">Membrane</keyword>
<accession>C8XD67</accession>
<sequence length="230" mass="23239" precursor="true">MRSAAARTRRWLTGGVVAGPLFVGVTAAGVLTRDGFDLRRHGISLLSLGDRGWIQIASFVAAGALSIGFGVGVRRLGPGLPAAAAPLIWGYGGALIATGVFLVDPGAGFPLDAAAPGPAMSWHGVVHAIAPPVAFGCLIGLGLVFARWFAARGRTGWAVASLLMAVAALLLIFLPGGGGSVRSALAVVLTSAWLTGLARLLRRAADEGLPGGSADPTRVEPDRSGVPPRG</sequence>
<reference evidence="4" key="1">
    <citation type="submission" date="2009-09" db="EMBL/GenBank/DDBJ databases">
        <title>The complete genome of Nakamurella multipartita DSM 44233.</title>
        <authorList>
            <consortium name="US DOE Joint Genome Institute (JGI-PGF)"/>
            <person name="Lucas S."/>
            <person name="Copeland A."/>
            <person name="Lapidus A."/>
            <person name="Glavina del Rio T."/>
            <person name="Dalin E."/>
            <person name="Tice H."/>
            <person name="Bruce D."/>
            <person name="Goodwin L."/>
            <person name="Pitluck S."/>
            <person name="Kyrpides N."/>
            <person name="Mavromatis K."/>
            <person name="Ivanova N."/>
            <person name="Ovchinnikova G."/>
            <person name="Sims D."/>
            <person name="Meincke L."/>
            <person name="Brettin T."/>
            <person name="Detter J.C."/>
            <person name="Han C."/>
            <person name="Larimer F."/>
            <person name="Land M."/>
            <person name="Hauser L."/>
            <person name="Markowitz V."/>
            <person name="Cheng J.-F."/>
            <person name="Hugenholtz P."/>
            <person name="Woyke T."/>
            <person name="Wu D."/>
            <person name="Klenk H.-P."/>
            <person name="Eisen J.A."/>
        </authorList>
    </citation>
    <scope>NUCLEOTIDE SEQUENCE [LARGE SCALE GENOMIC DNA]</scope>
    <source>
        <strain evidence="4">ATCC 700099 / DSM 44233 / CIP 104796 / JCM 9543 / NBRC 105858 / Y-104</strain>
    </source>
</reference>
<feature type="transmembrane region" description="Helical" evidence="2">
    <location>
        <begin position="157"/>
        <end position="177"/>
    </location>
</feature>
<keyword evidence="2" id="KW-0812">Transmembrane</keyword>
<protein>
    <recommendedName>
        <fullName evidence="5">DUF998 domain-containing protein</fullName>
    </recommendedName>
</protein>
<keyword evidence="2" id="KW-1133">Transmembrane helix</keyword>
<dbReference type="InterPro" id="IPR009339">
    <property type="entry name" value="DUF998"/>
</dbReference>
<feature type="transmembrane region" description="Helical" evidence="2">
    <location>
        <begin position="122"/>
        <end position="145"/>
    </location>
</feature>
<feature type="transmembrane region" description="Helical" evidence="2">
    <location>
        <begin position="80"/>
        <end position="102"/>
    </location>
</feature>
<feature type="region of interest" description="Disordered" evidence="1">
    <location>
        <begin position="208"/>
        <end position="230"/>
    </location>
</feature>
<dbReference type="STRING" id="479431.Namu_5291"/>
<dbReference type="RefSeq" id="WP_015750361.1">
    <property type="nucleotide sequence ID" value="NC_013235.1"/>
</dbReference>
<organism evidence="3 4">
    <name type="scientific">Nakamurella multipartita (strain ATCC 700099 / DSM 44233 / CIP 104796 / JCM 9543 / NBRC 105858 / Y-104)</name>
    <name type="common">Microsphaera multipartita</name>
    <dbReference type="NCBI Taxonomy" id="479431"/>
    <lineage>
        <taxon>Bacteria</taxon>
        <taxon>Bacillati</taxon>
        <taxon>Actinomycetota</taxon>
        <taxon>Actinomycetes</taxon>
        <taxon>Nakamurellales</taxon>
        <taxon>Nakamurellaceae</taxon>
        <taxon>Nakamurella</taxon>
    </lineage>
</organism>
<dbReference type="AlphaFoldDB" id="C8XD67"/>
<dbReference type="InParanoid" id="C8XD67"/>